<dbReference type="KEGG" id="bpu:BPUM_0618"/>
<protein>
    <submittedName>
        <fullName evidence="1">Uncharacterized protein</fullName>
    </submittedName>
</protein>
<gene>
    <name evidence="1" type="ordered locus">BPUM_0618</name>
</gene>
<dbReference type="STRING" id="315750.BPUM_0618"/>
<organism evidence="1 2">
    <name type="scientific">Bacillus pumilus (strain SAFR-032)</name>
    <dbReference type="NCBI Taxonomy" id="315750"/>
    <lineage>
        <taxon>Bacteria</taxon>
        <taxon>Bacillati</taxon>
        <taxon>Bacillota</taxon>
        <taxon>Bacilli</taxon>
        <taxon>Bacillales</taxon>
        <taxon>Bacillaceae</taxon>
        <taxon>Bacillus</taxon>
    </lineage>
</organism>
<reference evidence="1 2" key="3">
    <citation type="journal article" date="2013" name="PLoS ONE">
        <title>Candidate genes that may be responsible for the unusual resistances exhibited by Bacillus pumilus SAFR-032 spores.</title>
        <authorList>
            <person name="Tirumalai M.R."/>
            <person name="Rastogi R."/>
            <person name="Zamani N."/>
            <person name="O'Bryant Williams E."/>
            <person name="Allen S."/>
            <person name="Diouf F."/>
            <person name="Kwende S."/>
            <person name="Weinstock G.M."/>
            <person name="Venkateswaran K.J."/>
            <person name="Fox G.E."/>
        </authorList>
    </citation>
    <scope>NUCLEOTIDE SEQUENCE [LARGE SCALE GENOMIC DNA]</scope>
    <source>
        <strain evidence="1 2">SAFR-032</strain>
    </source>
</reference>
<dbReference type="EMBL" id="CP000813">
    <property type="protein sequence ID" value="ABV61310.1"/>
    <property type="molecule type" value="Genomic_DNA"/>
</dbReference>
<sequence>MSFERIMTGLFIRWKCRQFFRKPKLLYRIQIRQVLSFSLFDNLTNLFASDIQITSTSLGLP</sequence>
<keyword evidence="2" id="KW-1185">Reference proteome</keyword>
<accession>A8FAP3</accession>
<dbReference type="Proteomes" id="UP000001355">
    <property type="component" value="Chromosome"/>
</dbReference>
<reference evidence="1 2" key="2">
    <citation type="journal article" date="2013" name="Extremophiles">
        <title>An ICEBs1-like element may be associated with the extreme radiation and desiccation resistance of Bacillus pumilus SAFR-032 spores.</title>
        <authorList>
            <person name="Tirumalai M.R."/>
            <person name="Fox G.E."/>
        </authorList>
    </citation>
    <scope>NUCLEOTIDE SEQUENCE [LARGE SCALE GENOMIC DNA]</scope>
    <source>
        <strain evidence="1 2">SAFR-032</strain>
    </source>
</reference>
<dbReference type="AlphaFoldDB" id="A8FAP3"/>
<evidence type="ECO:0000313" key="2">
    <source>
        <dbReference type="Proteomes" id="UP000001355"/>
    </source>
</evidence>
<evidence type="ECO:0000313" key="1">
    <source>
        <dbReference type="EMBL" id="ABV61310.1"/>
    </source>
</evidence>
<proteinExistence type="predicted"/>
<name>A8FAP3_BACP2</name>
<dbReference type="HOGENOM" id="CLU_2912894_0_0_9"/>
<reference evidence="1 2" key="1">
    <citation type="journal article" date="2007" name="PLoS ONE">
        <title>Paradoxical DNA repair and peroxide resistance gene conservation in Bacillus pumilus SAFR-032.</title>
        <authorList>
            <person name="Gioia J."/>
            <person name="Yerrapragada S."/>
            <person name="Qin X."/>
            <person name="Jiang H."/>
            <person name="Igboeli O.C."/>
            <person name="Muzny D."/>
            <person name="Dugan-Rocha S."/>
            <person name="Ding Y."/>
            <person name="Hawes A."/>
            <person name="Liu W."/>
            <person name="Perez L."/>
            <person name="Kovar C."/>
            <person name="Dinh H."/>
            <person name="Lee S."/>
            <person name="Nazareth L."/>
            <person name="Blyth P."/>
            <person name="Holder M."/>
            <person name="Buhay C."/>
            <person name="Tirumalai M.R."/>
            <person name="Liu Y."/>
            <person name="Dasgupta I."/>
            <person name="Bokhetache L."/>
            <person name="Fujita M."/>
            <person name="Karouia F."/>
            <person name="Eswara Moorthy P."/>
            <person name="Siefert J."/>
            <person name="Uzman A."/>
            <person name="Buzumbo P."/>
            <person name="Verma A."/>
            <person name="Zwiya H."/>
            <person name="McWilliams B.D."/>
            <person name="Olowu A."/>
            <person name="Clinkenbeard K.D."/>
            <person name="Newcombe D."/>
            <person name="Golebiewski L."/>
            <person name="Petrosino J.F."/>
            <person name="Nicholson W.L."/>
            <person name="Fox G.E."/>
            <person name="Venkateswaran K."/>
            <person name="Highlander S.K."/>
            <person name="Weinstock G.M."/>
        </authorList>
    </citation>
    <scope>NUCLEOTIDE SEQUENCE [LARGE SCALE GENOMIC DNA]</scope>
    <source>
        <strain evidence="1 2">SAFR-032</strain>
    </source>
</reference>